<dbReference type="GO" id="GO:0033744">
    <property type="term" value="F:L-methionine:thioredoxin-disulfide S-oxidoreductase activity"/>
    <property type="evidence" value="ECO:0007669"/>
    <property type="project" value="RHEA"/>
</dbReference>
<feature type="active site" evidence="4">
    <location>
        <position position="38"/>
    </location>
</feature>
<dbReference type="RefSeq" id="WP_093476118.1">
    <property type="nucleotide sequence ID" value="NZ_FOUI01000009.1"/>
</dbReference>
<evidence type="ECO:0000313" key="8">
    <source>
        <dbReference type="Proteomes" id="UP000243629"/>
    </source>
</evidence>
<dbReference type="HAMAP" id="MF_01401">
    <property type="entry name" value="MsrA"/>
    <property type="match status" value="1"/>
</dbReference>
<reference evidence="8" key="1">
    <citation type="submission" date="2016-10" db="EMBL/GenBank/DDBJ databases">
        <authorList>
            <person name="Varghese N."/>
            <person name="Submissions S."/>
        </authorList>
    </citation>
    <scope>NUCLEOTIDE SEQUENCE [LARGE SCALE GENOMIC DNA]</scope>
    <source>
        <strain evidence="8">DSM 24213</strain>
    </source>
</reference>
<evidence type="ECO:0000256" key="4">
    <source>
        <dbReference type="HAMAP-Rule" id="MF_01401"/>
    </source>
</evidence>
<gene>
    <name evidence="4" type="primary">msrA</name>
    <name evidence="7" type="ORF">SAMN05216217_10975</name>
</gene>
<dbReference type="EMBL" id="FOUI01000009">
    <property type="protein sequence ID" value="SFM61053.1"/>
    <property type="molecule type" value="Genomic_DNA"/>
</dbReference>
<comment type="catalytic activity">
    <reaction evidence="2 4">
        <text>L-methionyl-[protein] + [thioredoxin]-disulfide + H2O = L-methionyl-(S)-S-oxide-[protein] + [thioredoxin]-dithiol</text>
        <dbReference type="Rhea" id="RHEA:14217"/>
        <dbReference type="Rhea" id="RHEA-COMP:10698"/>
        <dbReference type="Rhea" id="RHEA-COMP:10700"/>
        <dbReference type="Rhea" id="RHEA-COMP:12313"/>
        <dbReference type="Rhea" id="RHEA-COMP:12315"/>
        <dbReference type="ChEBI" id="CHEBI:15377"/>
        <dbReference type="ChEBI" id="CHEBI:16044"/>
        <dbReference type="ChEBI" id="CHEBI:29950"/>
        <dbReference type="ChEBI" id="CHEBI:44120"/>
        <dbReference type="ChEBI" id="CHEBI:50058"/>
        <dbReference type="EC" id="1.8.4.11"/>
    </reaction>
</comment>
<feature type="chain" id="PRO_5017465128" description="Peptide methionine sulfoxide reductase MsrA" evidence="5">
    <location>
        <begin position="19"/>
        <end position="200"/>
    </location>
</feature>
<dbReference type="SUPFAM" id="SSF55068">
    <property type="entry name" value="Peptide methionine sulfoxide reductase"/>
    <property type="match status" value="1"/>
</dbReference>
<evidence type="ECO:0000256" key="1">
    <source>
        <dbReference type="ARBA" id="ARBA00023002"/>
    </source>
</evidence>
<dbReference type="Pfam" id="PF01625">
    <property type="entry name" value="PMSR"/>
    <property type="match status" value="1"/>
</dbReference>
<keyword evidence="5" id="KW-0732">Signal</keyword>
<feature type="signal peptide" evidence="5">
    <location>
        <begin position="1"/>
        <end position="18"/>
    </location>
</feature>
<keyword evidence="1 4" id="KW-0560">Oxidoreductase</keyword>
<dbReference type="NCBIfam" id="TIGR00401">
    <property type="entry name" value="msrA"/>
    <property type="match status" value="1"/>
</dbReference>
<proteinExistence type="inferred from homology"/>
<dbReference type="AlphaFoldDB" id="A0A1I4S9V3"/>
<dbReference type="PANTHER" id="PTHR43774">
    <property type="entry name" value="PEPTIDE METHIONINE SULFOXIDE REDUCTASE"/>
    <property type="match status" value="1"/>
</dbReference>
<feature type="domain" description="Peptide methionine sulphoxide reductase MsrA" evidence="6">
    <location>
        <begin position="32"/>
        <end position="182"/>
    </location>
</feature>
<evidence type="ECO:0000256" key="2">
    <source>
        <dbReference type="ARBA" id="ARBA00047806"/>
    </source>
</evidence>
<evidence type="ECO:0000256" key="5">
    <source>
        <dbReference type="SAM" id="SignalP"/>
    </source>
</evidence>
<comment type="similarity">
    <text evidence="4">Belongs to the MsrA Met sulfoxide reductase family.</text>
</comment>
<dbReference type="EC" id="1.8.4.11" evidence="4"/>
<evidence type="ECO:0000313" key="7">
    <source>
        <dbReference type="EMBL" id="SFM61053.1"/>
    </source>
</evidence>
<comment type="function">
    <text evidence="4">Has an important function as a repair enzyme for proteins that have been inactivated by oxidation. Catalyzes the reversible oxidation-reduction of methionine sulfoxide in proteins to methionine.</text>
</comment>
<sequence length="200" mass="22396">MRKMLAALLLLTGIQAQAATPLEQGPPGTEMAVFAGGCFWCTESDFDAMSGVVHTVSGYIGGTPETATYPQVSSGVTAHIEAVAVFFDPQQTSYARLLEAFWPTIDPITPNAQFCDNGPQYRSALFYNNEQQRQLIEASRQALTDSGRFTQPIVTEVLPQTAFYPAEDYHQDYYLKNPIRYKFYRSRCGRDTRLQELWGN</sequence>
<protein>
    <recommendedName>
        <fullName evidence="4">Peptide methionine sulfoxide reductase MsrA</fullName>
        <shortName evidence="4">Protein-methionine-S-oxide reductase</shortName>
        <ecNumber evidence="4">1.8.4.11</ecNumber>
    </recommendedName>
    <alternativeName>
        <fullName evidence="4">Peptide-methionine (S)-S-oxide reductase</fullName>
        <shortName evidence="4">Peptide Met(O) reductase</shortName>
    </alternativeName>
</protein>
<dbReference type="Proteomes" id="UP000243629">
    <property type="component" value="Unassembled WGS sequence"/>
</dbReference>
<dbReference type="STRING" id="1720063.SAMN05216217_10975"/>
<dbReference type="OrthoDB" id="4174719at2"/>
<evidence type="ECO:0000256" key="3">
    <source>
        <dbReference type="ARBA" id="ARBA00048782"/>
    </source>
</evidence>
<dbReference type="InterPro" id="IPR036509">
    <property type="entry name" value="Met_Sox_Rdtase_MsrA_sf"/>
</dbReference>
<evidence type="ECO:0000259" key="6">
    <source>
        <dbReference type="Pfam" id="PF01625"/>
    </source>
</evidence>
<dbReference type="InterPro" id="IPR002569">
    <property type="entry name" value="Met_Sox_Rdtase_MsrA_dom"/>
</dbReference>
<dbReference type="PANTHER" id="PTHR43774:SF1">
    <property type="entry name" value="PEPTIDE METHIONINE SULFOXIDE REDUCTASE MSRA 2"/>
    <property type="match status" value="1"/>
</dbReference>
<name>A0A1I4S9V3_9GAMM</name>
<organism evidence="7 8">
    <name type="scientific">Halopseudomonas yangmingensis</name>
    <dbReference type="NCBI Taxonomy" id="1720063"/>
    <lineage>
        <taxon>Bacteria</taxon>
        <taxon>Pseudomonadati</taxon>
        <taxon>Pseudomonadota</taxon>
        <taxon>Gammaproteobacteria</taxon>
        <taxon>Pseudomonadales</taxon>
        <taxon>Pseudomonadaceae</taxon>
        <taxon>Halopseudomonas</taxon>
    </lineage>
</organism>
<accession>A0A1I4S9V3</accession>
<comment type="catalytic activity">
    <reaction evidence="3 4">
        <text>[thioredoxin]-disulfide + L-methionine + H2O = L-methionine (S)-S-oxide + [thioredoxin]-dithiol</text>
        <dbReference type="Rhea" id="RHEA:19993"/>
        <dbReference type="Rhea" id="RHEA-COMP:10698"/>
        <dbReference type="Rhea" id="RHEA-COMP:10700"/>
        <dbReference type="ChEBI" id="CHEBI:15377"/>
        <dbReference type="ChEBI" id="CHEBI:29950"/>
        <dbReference type="ChEBI" id="CHEBI:50058"/>
        <dbReference type="ChEBI" id="CHEBI:57844"/>
        <dbReference type="ChEBI" id="CHEBI:58772"/>
        <dbReference type="EC" id="1.8.4.11"/>
    </reaction>
</comment>
<keyword evidence="8" id="KW-1185">Reference proteome</keyword>
<dbReference type="Gene3D" id="3.30.1060.10">
    <property type="entry name" value="Peptide methionine sulphoxide reductase MsrA"/>
    <property type="match status" value="1"/>
</dbReference>
<dbReference type="GO" id="GO:0008113">
    <property type="term" value="F:peptide-methionine (S)-S-oxide reductase activity"/>
    <property type="evidence" value="ECO:0007669"/>
    <property type="project" value="UniProtKB-UniRule"/>
</dbReference>